<dbReference type="InParanoid" id="A0A7M7PHZ7"/>
<keyword evidence="6 15" id="KW-0732">Signal</keyword>
<feature type="domain" description="TIR" evidence="16">
    <location>
        <begin position="1493"/>
        <end position="1635"/>
    </location>
</feature>
<dbReference type="FunFam" id="3.80.10.10:FF:001360">
    <property type="entry name" value="Uncharacterized protein"/>
    <property type="match status" value="2"/>
</dbReference>
<feature type="signal peptide" evidence="15">
    <location>
        <begin position="1"/>
        <end position="21"/>
    </location>
</feature>
<dbReference type="PROSITE" id="PS50104">
    <property type="entry name" value="TIR"/>
    <property type="match status" value="2"/>
</dbReference>
<dbReference type="InterPro" id="IPR000157">
    <property type="entry name" value="TIR_dom"/>
</dbReference>
<dbReference type="Pfam" id="PF13855">
    <property type="entry name" value="LRR_8"/>
    <property type="match status" value="5"/>
</dbReference>
<keyword evidence="7" id="KW-0677">Repeat</keyword>
<dbReference type="SMART" id="SM00082">
    <property type="entry name" value="LRRCT"/>
    <property type="match status" value="2"/>
</dbReference>
<evidence type="ECO:0000256" key="4">
    <source>
        <dbReference type="ARBA" id="ARBA00022614"/>
    </source>
</evidence>
<dbReference type="InterPro" id="IPR003591">
    <property type="entry name" value="Leu-rich_rpt_typical-subtyp"/>
</dbReference>
<dbReference type="InterPro" id="IPR000483">
    <property type="entry name" value="Cys-rich_flank_reg_C"/>
</dbReference>
<proteinExistence type="inferred from homology"/>
<dbReference type="EnsemblMetazoa" id="XM_030995118">
    <property type="protein sequence ID" value="XP_030850978"/>
    <property type="gene ID" value="LOC105443904"/>
</dbReference>
<keyword evidence="11" id="KW-0675">Receptor</keyword>
<dbReference type="GeneID" id="105443904"/>
<protein>
    <recommendedName>
        <fullName evidence="16">TIR domain-containing protein</fullName>
    </recommendedName>
</protein>
<dbReference type="Gene3D" id="3.40.50.10140">
    <property type="entry name" value="Toll/interleukin-1 receptor homology (TIR) domain"/>
    <property type="match status" value="2"/>
</dbReference>
<dbReference type="InterPro" id="IPR035897">
    <property type="entry name" value="Toll_tir_struct_dom_sf"/>
</dbReference>
<keyword evidence="5 14" id="KW-0812">Transmembrane</keyword>
<evidence type="ECO:0000259" key="16">
    <source>
        <dbReference type="PROSITE" id="PS50104"/>
    </source>
</evidence>
<dbReference type="SMART" id="SM00369">
    <property type="entry name" value="LRR_TYP"/>
    <property type="match status" value="20"/>
</dbReference>
<reference evidence="18" key="1">
    <citation type="submission" date="2015-02" db="EMBL/GenBank/DDBJ databases">
        <title>Genome sequencing for Strongylocentrotus purpuratus.</title>
        <authorList>
            <person name="Murali S."/>
            <person name="Liu Y."/>
            <person name="Vee V."/>
            <person name="English A."/>
            <person name="Wang M."/>
            <person name="Skinner E."/>
            <person name="Han Y."/>
            <person name="Muzny D.M."/>
            <person name="Worley K.C."/>
            <person name="Gibbs R.A."/>
        </authorList>
    </citation>
    <scope>NUCLEOTIDE SEQUENCE</scope>
</reference>
<accession>A0A7M7PHZ7</accession>
<keyword evidence="12" id="KW-0325">Glycoprotein</keyword>
<name>A0A7M7PHZ7_STRPU</name>
<evidence type="ECO:0000256" key="8">
    <source>
        <dbReference type="ARBA" id="ARBA00022889"/>
    </source>
</evidence>
<dbReference type="OMA" id="EYSHYRI"/>
<dbReference type="PANTHER" id="PTHR24368:SF210">
    <property type="entry name" value="SURFACE ANTIGEN BSPA-LIKE"/>
    <property type="match status" value="1"/>
</dbReference>
<evidence type="ECO:0000256" key="7">
    <source>
        <dbReference type="ARBA" id="ARBA00022737"/>
    </source>
</evidence>
<feature type="chain" id="PRO_5029712472" description="TIR domain-containing protein" evidence="15">
    <location>
        <begin position="22"/>
        <end position="1648"/>
    </location>
</feature>
<keyword evidence="13" id="KW-0393">Immunoglobulin domain</keyword>
<keyword evidence="8" id="KW-0130">Cell adhesion</keyword>
<dbReference type="GO" id="GO:0007155">
    <property type="term" value="P:cell adhesion"/>
    <property type="evidence" value="ECO:0007669"/>
    <property type="project" value="UniProtKB-KW"/>
</dbReference>
<dbReference type="InterPro" id="IPR031283">
    <property type="entry name" value="AMIGO"/>
</dbReference>
<comment type="similarity">
    <text evidence="2">Belongs to the immunoglobulin superfamily. AMIGO family.</text>
</comment>
<keyword evidence="10 14" id="KW-0472">Membrane</keyword>
<keyword evidence="4" id="KW-0433">Leucine-rich repeat</keyword>
<dbReference type="PANTHER" id="PTHR24368">
    <property type="entry name" value="AMPHOTERIN-INDUCED PROTEIN"/>
    <property type="match status" value="1"/>
</dbReference>
<dbReference type="SUPFAM" id="SSF52200">
    <property type="entry name" value="Toll/Interleukin receptor TIR domain"/>
    <property type="match status" value="2"/>
</dbReference>
<keyword evidence="9 14" id="KW-1133">Transmembrane helix</keyword>
<feature type="transmembrane region" description="Helical" evidence="14">
    <location>
        <begin position="1442"/>
        <end position="1463"/>
    </location>
</feature>
<evidence type="ECO:0000313" key="17">
    <source>
        <dbReference type="EnsemblMetazoa" id="XP_030850978"/>
    </source>
</evidence>
<evidence type="ECO:0000256" key="5">
    <source>
        <dbReference type="ARBA" id="ARBA00022692"/>
    </source>
</evidence>
<dbReference type="OrthoDB" id="676979at2759"/>
<evidence type="ECO:0000256" key="10">
    <source>
        <dbReference type="ARBA" id="ARBA00023136"/>
    </source>
</evidence>
<dbReference type="SUPFAM" id="SSF52047">
    <property type="entry name" value="RNI-like"/>
    <property type="match status" value="2"/>
</dbReference>
<evidence type="ECO:0000313" key="18">
    <source>
        <dbReference type="Proteomes" id="UP000007110"/>
    </source>
</evidence>
<reference evidence="17" key="2">
    <citation type="submission" date="2021-01" db="UniProtKB">
        <authorList>
            <consortium name="EnsemblMetazoa"/>
        </authorList>
    </citation>
    <scope>IDENTIFICATION</scope>
</reference>
<evidence type="ECO:0000256" key="6">
    <source>
        <dbReference type="ARBA" id="ARBA00022729"/>
    </source>
</evidence>
<dbReference type="GO" id="GO:0007165">
    <property type="term" value="P:signal transduction"/>
    <property type="evidence" value="ECO:0007669"/>
    <property type="project" value="InterPro"/>
</dbReference>
<dbReference type="SUPFAM" id="SSF52058">
    <property type="entry name" value="L domain-like"/>
    <property type="match status" value="2"/>
</dbReference>
<evidence type="ECO:0000256" key="14">
    <source>
        <dbReference type="SAM" id="Phobius"/>
    </source>
</evidence>
<dbReference type="PROSITE" id="PS51450">
    <property type="entry name" value="LRR"/>
    <property type="match status" value="2"/>
</dbReference>
<evidence type="ECO:0000256" key="9">
    <source>
        <dbReference type="ARBA" id="ARBA00022989"/>
    </source>
</evidence>
<evidence type="ECO:0000256" key="11">
    <source>
        <dbReference type="ARBA" id="ARBA00023170"/>
    </source>
</evidence>
<dbReference type="KEGG" id="spu:105443904"/>
<feature type="domain" description="TIR" evidence="16">
    <location>
        <begin position="734"/>
        <end position="876"/>
    </location>
</feature>
<evidence type="ECO:0000256" key="15">
    <source>
        <dbReference type="SAM" id="SignalP"/>
    </source>
</evidence>
<dbReference type="Proteomes" id="UP000007110">
    <property type="component" value="Unassembled WGS sequence"/>
</dbReference>
<comment type="similarity">
    <text evidence="3">Belongs to the Toll-like receptor family.</text>
</comment>
<sequence length="1648" mass="188297">MANGSILYPLLFACLLVSSSFQSLHRHDGDSAMPSLTLDMDKSFHGCDQNLELKEASCSDKGLDTVPQNLSQDTEVLDLSKNNIAKLLNSSFEEYPLINSLDISSNDVRAIESAAFYPLKGLMYLSLSFNPRLVLPATGVFMMSSQLSILDLTSSNLKSLPDDILKWSLHLDTAYLWFNQLSFVNVSSCGMADTVLMTGNRLQHLTARDFTFVCHTDTLDLRENPIQSVDPHVIASLHVRSLVLGGYNLSYEVLANIILGISQSDIEQLTIMKGSVGAFPEDFFDPLRDSSLSVLDFNSNDLSSLYPLVFSNLTKLIQFSFTYNNLPIDEIQPDFFEGMKALKVLIINYNQVRQINPHNQTWTVDLSEFHLSGNLFTEISASVFLGLGNLTFLDMSSNKYLSFFELTAFSGLDNIQTIDLTGSRITVLELYTPILRSLSVNSLRSELIPLRPGESFQHIQSLVNLDMKDSRLNIYNIWNENRNASLFDGLFDLIHLELSSNPFLSFISDLPPGIFQQLSVLQELNLDHCDITNLHPLVFSGLESLQKLSLKGNNIQHIHDDVLSGMGQLKTINFEENRIAYLEELMFSNNWKLTDLSLANNRLTRLNQSTFKPIFSSISSLDLSMNPINCNCDLKWLIDWLNEPIGLIDKENTICSSASLEPLREKPLLHFDPNELCIINYGIFSLIPLASISLVVISVLVYHYRWQLRYKCFLLKLAVVGYKEMRDARDNNDYEFDVNIIFYDDDEEWIREQLRPALEERLPQFQRNVFGDEDLVLGMHYLDSVDYVVSRSYKTIIVLSRAAVHDHWFILKFRTAMDHVSDTLTEFVFVVFLEDIPDDEMPFLARLYLSDGRPYIHWTENVRGQQYFWDELTKNLTINLRTNDLIPNDYSSFQSLHQNDGDSAMTSLTLDMEKSFHGCDQNLELKKASCRDKDLETVPQNLSQDTEVLDLSKNNITKLLNSSFEEYPLINSLNISSNDILKINPIQSVDPGVIASLHVRSLVLGGYNLSYEVLANIILGISQSDIEQLTIMKGSVGAFPEDFFDPLRDSSLSVLDFNSNDLSSLYPLVFSNLTKLIQFSFTYNNLPIDEIQPDFFEGMKALKVLIINYNQVRQINPHNQTWTVDLSEFYLSGNLFTEISAFVFLGLGNLTFLDMSSNKYLSFFELTAFSGLDNIQTIDLTGSRITVLELNTPILRSLSLNSLRSDLLPLRPGTFQNLHSLVELDMKDSILDLFYLWNATANASLFDGLLNLIHLDLSSNPFLSFISDLPPGIFQQLSVLQELNLDHCDIKNLHPLVFSGLESLQKLSLKGNNIQHIHDDLLSGLGQIKTINFEGNRIAYLEELMFSNNWKLTNLSLANNRLTRLIQSTFKPIFSSISSLDLSMNPVSCNCDLKWLIDWLGEPIRLIDKENTICSSASLEPLREKPLLDFYPNELCMLNNSLFSLIPLISISLVVISVLLYHYRWQLRYKLFLLKLAVVGYKEMRDARDNNDYEFDVNIIFYDDDEEWIREHLRPALEERLPQFQRNVFGDEDLVLGMHYLDSVDYVVSHSYKTIIVLSRAAVHDHWFILKFRTAMDHVSDTLTEFVVVVFLEDIPDDEMPFLARLYLSDGRPYIHWTENVRGQEYFWDELTKNLTINLRTNDLIPNE</sequence>
<dbReference type="Pfam" id="PF01582">
    <property type="entry name" value="TIR"/>
    <property type="match status" value="2"/>
</dbReference>
<dbReference type="GO" id="GO:0005886">
    <property type="term" value="C:plasma membrane"/>
    <property type="evidence" value="ECO:0007669"/>
    <property type="project" value="UniProtKB-SubCell"/>
</dbReference>
<evidence type="ECO:0000256" key="13">
    <source>
        <dbReference type="ARBA" id="ARBA00023319"/>
    </source>
</evidence>
<dbReference type="Gene3D" id="3.80.10.10">
    <property type="entry name" value="Ribonuclease Inhibitor"/>
    <property type="match status" value="6"/>
</dbReference>
<evidence type="ECO:0000256" key="2">
    <source>
        <dbReference type="ARBA" id="ARBA00005670"/>
    </source>
</evidence>
<dbReference type="InterPro" id="IPR032675">
    <property type="entry name" value="LRR_dom_sf"/>
</dbReference>
<dbReference type="SMART" id="SM00255">
    <property type="entry name" value="TIR"/>
    <property type="match status" value="2"/>
</dbReference>
<evidence type="ECO:0000256" key="1">
    <source>
        <dbReference type="ARBA" id="ARBA00004251"/>
    </source>
</evidence>
<organism evidence="17 18">
    <name type="scientific">Strongylocentrotus purpuratus</name>
    <name type="common">Purple sea urchin</name>
    <dbReference type="NCBI Taxonomy" id="7668"/>
    <lineage>
        <taxon>Eukaryota</taxon>
        <taxon>Metazoa</taxon>
        <taxon>Echinodermata</taxon>
        <taxon>Eleutherozoa</taxon>
        <taxon>Echinozoa</taxon>
        <taxon>Echinoidea</taxon>
        <taxon>Euechinoidea</taxon>
        <taxon>Echinacea</taxon>
        <taxon>Camarodonta</taxon>
        <taxon>Echinidea</taxon>
        <taxon>Strongylocentrotidae</taxon>
        <taxon>Strongylocentrotus</taxon>
    </lineage>
</organism>
<evidence type="ECO:0000256" key="3">
    <source>
        <dbReference type="ARBA" id="ARBA00009634"/>
    </source>
</evidence>
<dbReference type="InterPro" id="IPR001611">
    <property type="entry name" value="Leu-rich_rpt"/>
</dbReference>
<keyword evidence="18" id="KW-1185">Reference proteome</keyword>
<comment type="subcellular location">
    <subcellularLocation>
        <location evidence="1">Cell membrane</location>
        <topology evidence="1">Single-pass type I membrane protein</topology>
    </subcellularLocation>
</comment>
<evidence type="ECO:0000256" key="12">
    <source>
        <dbReference type="ARBA" id="ARBA00023180"/>
    </source>
</evidence>
<dbReference type="RefSeq" id="XP_030850978.1">
    <property type="nucleotide sequence ID" value="XM_030995118.1"/>
</dbReference>